<evidence type="ECO:0000256" key="1">
    <source>
        <dbReference type="ARBA" id="ARBA00022598"/>
    </source>
</evidence>
<organism evidence="6 7">
    <name type="scientific">Streptomyces globosus</name>
    <dbReference type="NCBI Taxonomy" id="68209"/>
    <lineage>
        <taxon>Bacteria</taxon>
        <taxon>Bacillati</taxon>
        <taxon>Actinomycetota</taxon>
        <taxon>Actinomycetes</taxon>
        <taxon>Kitasatosporales</taxon>
        <taxon>Streptomycetaceae</taxon>
        <taxon>Streptomyces</taxon>
    </lineage>
</organism>
<dbReference type="OrthoDB" id="9803968at2"/>
<keyword evidence="7" id="KW-1185">Reference proteome</keyword>
<gene>
    <name evidence="6" type="ORF">C0216_12000</name>
</gene>
<evidence type="ECO:0000313" key="6">
    <source>
        <dbReference type="EMBL" id="AXE24082.1"/>
    </source>
</evidence>
<dbReference type="Gene3D" id="3.30.300.30">
    <property type="match status" value="1"/>
</dbReference>
<evidence type="ECO:0000313" key="7">
    <source>
        <dbReference type="Proteomes" id="UP000252004"/>
    </source>
</evidence>
<evidence type="ECO:0000259" key="5">
    <source>
        <dbReference type="Pfam" id="PF13193"/>
    </source>
</evidence>
<dbReference type="PANTHER" id="PTHR43767">
    <property type="entry name" value="LONG-CHAIN-FATTY-ACID--COA LIGASE"/>
    <property type="match status" value="1"/>
</dbReference>
<dbReference type="InterPro" id="IPR000873">
    <property type="entry name" value="AMP-dep_synth/lig_dom"/>
</dbReference>
<protein>
    <submittedName>
        <fullName evidence="6">2,3-dihydroxybenzoate-AMP ligase</fullName>
    </submittedName>
</protein>
<keyword evidence="1 6" id="KW-0436">Ligase</keyword>
<reference evidence="6 7" key="1">
    <citation type="submission" date="2018-01" db="EMBL/GenBank/DDBJ databases">
        <title>Draft genome Sequence of streptomyces globosus LZH-48.</title>
        <authorList>
            <person name="Ran K."/>
            <person name="Li Z."/>
            <person name="Wei S."/>
            <person name="Dong R."/>
        </authorList>
    </citation>
    <scope>NUCLEOTIDE SEQUENCE [LARGE SCALE GENOMIC DNA]</scope>
    <source>
        <strain evidence="6 7">LZH-48</strain>
    </source>
</reference>
<feature type="domain" description="AMP-dependent synthetase/ligase" evidence="4">
    <location>
        <begin position="40"/>
        <end position="421"/>
    </location>
</feature>
<dbReference type="KEGG" id="sgz:C0216_12000"/>
<sequence length="579" mass="60488">MSETAVKPSRSGAVPWPAEAAARYAAEGYWEGLSLGAHLAATARRTPDAIALVDGPLRISFRELMARADGAAGRMRGVGIGADDRVVIQLPNCWEHVVMTVACLRLGALPVWALPQHRHHEMSGVVAHAQARALVVPRVFKGFDHEAMAHGIVAAVPAARHVIVAGGPTGGGAERPGRPGSLSLSELCAPADDPVRAAEECDKAAPGGDDIAMFLLSGGTTGVPKLAARTHNDFAYMVKRAGEICAFGPDTVYLAVLPLGHGFVYGGPGVLGALLAGGRVVIGSSPAPEVAFDLIERERVTATSVVPPVISRWLDHRAEHPDAGLDSLRLVQVGAARLAPELAARIRPELGCALQQVFGMAEGLLCLTRLDDPDDVVHHTQGRPISPADEIRVVGPAGEPVPAGEPGVLLARGPYTPRGYYDSPAVNARAFTADGWYRTGDVVRRTPDGNLVVTGREKDVINRGGEKIHAEEVEEFALRVAGVAEAAAVALPDPELGELVCLFVVPDPAAAGRPVSLGDVRAVMRAADVASFKVPERLHTLPSLPRTPLGKIDKKRLRADAVRLSAGAAGAAAANPAGR</sequence>
<dbReference type="SUPFAM" id="SSF56801">
    <property type="entry name" value="Acetyl-CoA synthetase-like"/>
    <property type="match status" value="1"/>
</dbReference>
<dbReference type="Gene3D" id="3.40.50.980">
    <property type="match status" value="2"/>
</dbReference>
<dbReference type="GO" id="GO:0005524">
    <property type="term" value="F:ATP binding"/>
    <property type="evidence" value="ECO:0007669"/>
    <property type="project" value="UniProtKB-KW"/>
</dbReference>
<dbReference type="InterPro" id="IPR045851">
    <property type="entry name" value="AMP-bd_C_sf"/>
</dbReference>
<dbReference type="PROSITE" id="PS00455">
    <property type="entry name" value="AMP_BINDING"/>
    <property type="match status" value="1"/>
</dbReference>
<dbReference type="Pfam" id="PF00501">
    <property type="entry name" value="AMP-binding"/>
    <property type="match status" value="1"/>
</dbReference>
<evidence type="ECO:0000259" key="4">
    <source>
        <dbReference type="Pfam" id="PF00501"/>
    </source>
</evidence>
<dbReference type="GO" id="GO:0016878">
    <property type="term" value="F:acid-thiol ligase activity"/>
    <property type="evidence" value="ECO:0007669"/>
    <property type="project" value="UniProtKB-ARBA"/>
</dbReference>
<evidence type="ECO:0000256" key="3">
    <source>
        <dbReference type="ARBA" id="ARBA00022840"/>
    </source>
</evidence>
<dbReference type="EMBL" id="CP030862">
    <property type="protein sequence ID" value="AXE24082.1"/>
    <property type="molecule type" value="Genomic_DNA"/>
</dbReference>
<evidence type="ECO:0000256" key="2">
    <source>
        <dbReference type="ARBA" id="ARBA00022741"/>
    </source>
</evidence>
<dbReference type="Pfam" id="PF13193">
    <property type="entry name" value="AMP-binding_C"/>
    <property type="match status" value="1"/>
</dbReference>
<keyword evidence="2" id="KW-0547">Nucleotide-binding</keyword>
<dbReference type="AlphaFoldDB" id="A0A344TZL1"/>
<dbReference type="FunFam" id="2.30.38.10:FF:000003">
    <property type="entry name" value="Vibriobactin-specific 2,3-dihydroxybenzoate-AMP ligase"/>
    <property type="match status" value="1"/>
</dbReference>
<feature type="domain" description="AMP-binding enzyme C-terminal" evidence="5">
    <location>
        <begin position="472"/>
        <end position="551"/>
    </location>
</feature>
<name>A0A344TZL1_9ACTN</name>
<dbReference type="Gene3D" id="2.30.38.10">
    <property type="entry name" value="Luciferase, Domain 3"/>
    <property type="match status" value="1"/>
</dbReference>
<proteinExistence type="predicted"/>
<accession>A0A344TZL1</accession>
<dbReference type="RefSeq" id="WP_114055263.1">
    <property type="nucleotide sequence ID" value="NZ_CP030862.1"/>
</dbReference>
<dbReference type="Proteomes" id="UP000252004">
    <property type="component" value="Chromosome"/>
</dbReference>
<dbReference type="PANTHER" id="PTHR43767:SF1">
    <property type="entry name" value="NONRIBOSOMAL PEPTIDE SYNTHASE PES1 (EUROFUNG)-RELATED"/>
    <property type="match status" value="1"/>
</dbReference>
<dbReference type="InterPro" id="IPR020845">
    <property type="entry name" value="AMP-binding_CS"/>
</dbReference>
<keyword evidence="3" id="KW-0067">ATP-binding</keyword>
<dbReference type="InterPro" id="IPR025110">
    <property type="entry name" value="AMP-bd_C"/>
</dbReference>
<dbReference type="InterPro" id="IPR050237">
    <property type="entry name" value="ATP-dep_AMP-bd_enzyme"/>
</dbReference>